<keyword evidence="1" id="KW-1133">Transmembrane helix</keyword>
<dbReference type="GO" id="GO:0005840">
    <property type="term" value="C:ribosome"/>
    <property type="evidence" value="ECO:0007669"/>
    <property type="project" value="UniProtKB-KW"/>
</dbReference>
<dbReference type="InterPro" id="IPR013823">
    <property type="entry name" value="Ribosomal_bL12_C"/>
</dbReference>
<sequence>MEILIVIGFIVVIVVVVLWVRHALRSMRPEAPSIHPAGQGPLQPAAQPTAVTAEAAHEIERLLSQGQKITAIKLMREQTGLGLAEAKNLIDTWPNGVSVAQRRFAPYLASPTAAVPPPAPRGVLPPDIIAQIDHLVAADQKIHAIKLFRAATGVGLKEAKDRIDAWVPRGNAN</sequence>
<feature type="domain" description="Large ribosomal subunit protein bL12 C-terminal" evidence="2">
    <location>
        <begin position="138"/>
        <end position="165"/>
    </location>
</feature>
<comment type="caution">
    <text evidence="3">The sequence shown here is derived from an EMBL/GenBank/DDBJ whole genome shotgun (WGS) entry which is preliminary data.</text>
</comment>
<evidence type="ECO:0000313" key="3">
    <source>
        <dbReference type="EMBL" id="MDQ0642957.1"/>
    </source>
</evidence>
<feature type="transmembrane region" description="Helical" evidence="1">
    <location>
        <begin position="6"/>
        <end position="24"/>
    </location>
</feature>
<keyword evidence="4" id="KW-1185">Reference proteome</keyword>
<proteinExistence type="predicted"/>
<name>A0ABU0P7N3_9MICO</name>
<organism evidence="3 4">
    <name type="scientific">Microbacterium murale</name>
    <dbReference type="NCBI Taxonomy" id="1081040"/>
    <lineage>
        <taxon>Bacteria</taxon>
        <taxon>Bacillati</taxon>
        <taxon>Actinomycetota</taxon>
        <taxon>Actinomycetes</taxon>
        <taxon>Micrococcales</taxon>
        <taxon>Microbacteriaceae</taxon>
        <taxon>Microbacterium</taxon>
    </lineage>
</organism>
<feature type="domain" description="Large ribosomal subunit protein bL12 C-terminal" evidence="2">
    <location>
        <begin position="66"/>
        <end position="97"/>
    </location>
</feature>
<dbReference type="Pfam" id="PF00542">
    <property type="entry name" value="Ribosomal_L12"/>
    <property type="match status" value="2"/>
</dbReference>
<dbReference type="InterPro" id="IPR014719">
    <property type="entry name" value="Ribosomal_bL12_C/ClpS-like"/>
</dbReference>
<keyword evidence="1" id="KW-0812">Transmembrane</keyword>
<dbReference type="Gene3D" id="3.30.1390.10">
    <property type="match status" value="2"/>
</dbReference>
<gene>
    <name evidence="3" type="ORF">QFZ46_001117</name>
</gene>
<evidence type="ECO:0000256" key="1">
    <source>
        <dbReference type="SAM" id="Phobius"/>
    </source>
</evidence>
<protein>
    <submittedName>
        <fullName evidence="3">Ribosomal protein L7/L12</fullName>
    </submittedName>
</protein>
<dbReference type="EMBL" id="JAUSXK010000001">
    <property type="protein sequence ID" value="MDQ0642957.1"/>
    <property type="molecule type" value="Genomic_DNA"/>
</dbReference>
<keyword evidence="1" id="KW-0472">Membrane</keyword>
<keyword evidence="3" id="KW-0687">Ribonucleoprotein</keyword>
<evidence type="ECO:0000313" key="4">
    <source>
        <dbReference type="Proteomes" id="UP001239085"/>
    </source>
</evidence>
<accession>A0ABU0P7N3</accession>
<dbReference type="SUPFAM" id="SSF54736">
    <property type="entry name" value="ClpS-like"/>
    <property type="match status" value="1"/>
</dbReference>
<reference evidence="3 4" key="1">
    <citation type="submission" date="2023-07" db="EMBL/GenBank/DDBJ databases">
        <title>Comparative genomics of wheat-associated soil bacteria to identify genetic determinants of phenazine resistance.</title>
        <authorList>
            <person name="Mouncey N."/>
        </authorList>
    </citation>
    <scope>NUCLEOTIDE SEQUENCE [LARGE SCALE GENOMIC DNA]</scope>
    <source>
        <strain evidence="3 4">W2I7</strain>
    </source>
</reference>
<dbReference type="RefSeq" id="WP_307359220.1">
    <property type="nucleotide sequence ID" value="NZ_JAUSXK010000001.1"/>
</dbReference>
<dbReference type="Proteomes" id="UP001239085">
    <property type="component" value="Unassembled WGS sequence"/>
</dbReference>
<evidence type="ECO:0000259" key="2">
    <source>
        <dbReference type="Pfam" id="PF00542"/>
    </source>
</evidence>
<keyword evidence="3" id="KW-0689">Ribosomal protein</keyword>